<sequence length="216" mass="24753">MSKYGFSDSAALQYSIIEQTALKMKKRYFNEQPDYTILRTKNGRPFFAHTETLFFSGSHTKKYCITVMAEKNIAVDIEQCRPKHFQAIAEYAFTATEQDQLTQSTAIEKDFFLLWTIKEADIKLHDGSVFSIKDSVHINLPEGTAVKDTAADNTAYPHSIFSFYLTKASEEQTEHFVVSIIIAGQDTNIEFEWHEPTETHTRITAERIFAYPAQRA</sequence>
<keyword evidence="2" id="KW-0808">Transferase</keyword>
<dbReference type="SUPFAM" id="SSF56214">
    <property type="entry name" value="4'-phosphopantetheinyl transferase"/>
    <property type="match status" value="2"/>
</dbReference>
<protein>
    <recommendedName>
        <fullName evidence="3">4'-phosphopantetheinyl transferase domain-containing protein</fullName>
    </recommendedName>
</protein>
<dbReference type="AlphaFoldDB" id="A0AA87TH04"/>
<dbReference type="EMBL" id="ATFE01000004">
    <property type="protein sequence ID" value="EPF29436.1"/>
    <property type="molecule type" value="Genomic_DNA"/>
</dbReference>
<evidence type="ECO:0000259" key="3">
    <source>
        <dbReference type="Pfam" id="PF01648"/>
    </source>
</evidence>
<dbReference type="InterPro" id="IPR037143">
    <property type="entry name" value="4-PPantetheinyl_Trfase_dom_sf"/>
</dbReference>
<comment type="similarity">
    <text evidence="1">Belongs to the P-Pant transferase superfamily. Gsp/Sfp/HetI/AcpT family.</text>
</comment>
<dbReference type="InterPro" id="IPR050559">
    <property type="entry name" value="P-Pant_transferase_sf"/>
</dbReference>
<evidence type="ECO:0000313" key="5">
    <source>
        <dbReference type="Proteomes" id="UP000014634"/>
    </source>
</evidence>
<reference evidence="4 5" key="1">
    <citation type="submission" date="2013-04" db="EMBL/GenBank/DDBJ databases">
        <title>The Genome Sequence of Treponema medium ATCC 700293.</title>
        <authorList>
            <consortium name="The Broad Institute Genomics Platform"/>
            <person name="Earl A."/>
            <person name="Ward D."/>
            <person name="Feldgarden M."/>
            <person name="Gevers D."/>
            <person name="Leonetti C."/>
            <person name="Blanton J.M."/>
            <person name="Dewhirst F.E."/>
            <person name="Izard J."/>
            <person name="Walker B."/>
            <person name="Young S."/>
            <person name="Zeng Q."/>
            <person name="Gargeya S."/>
            <person name="Fitzgerald M."/>
            <person name="Haas B."/>
            <person name="Abouelleil A."/>
            <person name="Allen A.W."/>
            <person name="Alvarado L."/>
            <person name="Arachchi H.M."/>
            <person name="Berlin A.M."/>
            <person name="Chapman S.B."/>
            <person name="Gainer-Dewar J."/>
            <person name="Goldberg J."/>
            <person name="Griggs A."/>
            <person name="Gujja S."/>
            <person name="Hansen M."/>
            <person name="Howarth C."/>
            <person name="Imamovic A."/>
            <person name="Ireland A."/>
            <person name="Larimer J."/>
            <person name="McCowan C."/>
            <person name="Murphy C."/>
            <person name="Pearson M."/>
            <person name="Poon T.W."/>
            <person name="Priest M."/>
            <person name="Roberts A."/>
            <person name="Saif S."/>
            <person name="Shea T."/>
            <person name="Sisk P."/>
            <person name="Sykes S."/>
            <person name="Wortman J."/>
            <person name="Nusbaum C."/>
            <person name="Birren B."/>
        </authorList>
    </citation>
    <scope>NUCLEOTIDE SEQUENCE [LARGE SCALE GENOMIC DNA]</scope>
    <source>
        <strain evidence="4 5">ATCC 700293</strain>
    </source>
</reference>
<evidence type="ECO:0000256" key="2">
    <source>
        <dbReference type="ARBA" id="ARBA00022679"/>
    </source>
</evidence>
<accession>A0AA87TH04</accession>
<evidence type="ECO:0000313" key="4">
    <source>
        <dbReference type="EMBL" id="EPF29436.1"/>
    </source>
</evidence>
<dbReference type="Proteomes" id="UP000014634">
    <property type="component" value="Unassembled WGS sequence"/>
</dbReference>
<proteinExistence type="inferred from homology"/>
<dbReference type="PANTHER" id="PTHR12215">
    <property type="entry name" value="PHOSPHOPANTETHEINE TRANSFERASE"/>
    <property type="match status" value="1"/>
</dbReference>
<name>A0AA87TH04_TREMD</name>
<feature type="domain" description="4'-phosphopantetheinyl transferase" evidence="3">
    <location>
        <begin position="73"/>
        <end position="133"/>
    </location>
</feature>
<gene>
    <name evidence="4" type="ORF">HMPREF9195_00722</name>
</gene>
<dbReference type="GO" id="GO:0005829">
    <property type="term" value="C:cytosol"/>
    <property type="evidence" value="ECO:0007669"/>
    <property type="project" value="TreeGrafter"/>
</dbReference>
<organism evidence="4 5">
    <name type="scientific">Treponema medium ATCC 700293</name>
    <dbReference type="NCBI Taxonomy" id="1125700"/>
    <lineage>
        <taxon>Bacteria</taxon>
        <taxon>Pseudomonadati</taxon>
        <taxon>Spirochaetota</taxon>
        <taxon>Spirochaetia</taxon>
        <taxon>Spirochaetales</taxon>
        <taxon>Treponemataceae</taxon>
        <taxon>Treponema</taxon>
    </lineage>
</organism>
<dbReference type="InterPro" id="IPR008278">
    <property type="entry name" value="4-PPantetheinyl_Trfase_dom"/>
</dbReference>
<evidence type="ECO:0000256" key="1">
    <source>
        <dbReference type="ARBA" id="ARBA00010990"/>
    </source>
</evidence>
<dbReference type="PANTHER" id="PTHR12215:SF10">
    <property type="entry name" value="L-AMINOADIPATE-SEMIALDEHYDE DEHYDROGENASE-PHOSPHOPANTETHEINYL TRANSFERASE"/>
    <property type="match status" value="1"/>
</dbReference>
<dbReference type="GO" id="GO:0008897">
    <property type="term" value="F:holo-[acyl-carrier-protein] synthase activity"/>
    <property type="evidence" value="ECO:0007669"/>
    <property type="project" value="InterPro"/>
</dbReference>
<dbReference type="GO" id="GO:0000287">
    <property type="term" value="F:magnesium ion binding"/>
    <property type="evidence" value="ECO:0007669"/>
    <property type="project" value="InterPro"/>
</dbReference>
<dbReference type="Gene3D" id="3.90.470.20">
    <property type="entry name" value="4'-phosphopantetheinyl transferase domain"/>
    <property type="match status" value="1"/>
</dbReference>
<dbReference type="GO" id="GO:0019878">
    <property type="term" value="P:lysine biosynthetic process via aminoadipic acid"/>
    <property type="evidence" value="ECO:0007669"/>
    <property type="project" value="TreeGrafter"/>
</dbReference>
<dbReference type="Pfam" id="PF01648">
    <property type="entry name" value="ACPS"/>
    <property type="match status" value="1"/>
</dbReference>
<comment type="caution">
    <text evidence="4">The sequence shown here is derived from an EMBL/GenBank/DDBJ whole genome shotgun (WGS) entry which is preliminary data.</text>
</comment>